<evidence type="ECO:0000313" key="4">
    <source>
        <dbReference type="Proteomes" id="UP000033452"/>
    </source>
</evidence>
<dbReference type="RefSeq" id="WP_046004137.1">
    <property type="nucleotide sequence ID" value="NZ_JXYA01000011.1"/>
</dbReference>
<gene>
    <name evidence="3" type="ORF">TW77_06405</name>
</gene>
<dbReference type="OrthoDB" id="9806939at2"/>
<dbReference type="PATRIC" id="fig|43658.5.peg.1348"/>
<comment type="caution">
    <text evidence="3">The sequence shown here is derived from an EMBL/GenBank/DDBJ whole genome shotgun (WGS) entry which is preliminary data.</text>
</comment>
<dbReference type="Gene3D" id="2.40.50.100">
    <property type="match status" value="1"/>
</dbReference>
<evidence type="ECO:0000259" key="2">
    <source>
        <dbReference type="Pfam" id="PF25917"/>
    </source>
</evidence>
<dbReference type="SUPFAM" id="SSF111369">
    <property type="entry name" value="HlyD-like secretion proteins"/>
    <property type="match status" value="1"/>
</dbReference>
<dbReference type="GO" id="GO:0015562">
    <property type="term" value="F:efflux transmembrane transporter activity"/>
    <property type="evidence" value="ECO:0007669"/>
    <property type="project" value="TreeGrafter"/>
</dbReference>
<accession>A0A0F4QU02</accession>
<sequence length="365" mass="40575">MVIKRWLLTLIACACVVGSLTTFKVLQIQQAIAYAESFPEPSATVEAVKPVSRMLQHRIETIGEVITPQTIELRNELEGRVVAVNFDSGQKVKAGQVLLRQDTSEERAQLAALRAKSKLAKAKLERTKRLAEQNTASADRLDNDRSEYLVILAEIEALQTRIERKTLVAPFDATVGLHELAVGELLSANTHITTLVGAQDYVWVDFKVPYRSTDQFAERKVWVEFTDGRQTHAEVIAKETLLSEFSRTQKYRARLPGVLPANTPLRVFVPLGEPTSELYVPSSAVLQDGMGHYVYKLEGEQAQNQYRAVRQPVTLIRSEQELAVISAGADLNEAHLIAANGAFKLQEQLLVFVSERETGKGANQL</sequence>
<dbReference type="Pfam" id="PF25917">
    <property type="entry name" value="BSH_RND"/>
    <property type="match status" value="1"/>
</dbReference>
<dbReference type="Gene3D" id="1.10.287.470">
    <property type="entry name" value="Helix hairpin bin"/>
    <property type="match status" value="1"/>
</dbReference>
<dbReference type="GO" id="GO:1990281">
    <property type="term" value="C:efflux pump complex"/>
    <property type="evidence" value="ECO:0007669"/>
    <property type="project" value="TreeGrafter"/>
</dbReference>
<evidence type="ECO:0000256" key="1">
    <source>
        <dbReference type="ARBA" id="ARBA00009477"/>
    </source>
</evidence>
<dbReference type="PANTHER" id="PTHR30469:SF36">
    <property type="entry name" value="BLL3903 PROTEIN"/>
    <property type="match status" value="1"/>
</dbReference>
<protein>
    <recommendedName>
        <fullName evidence="2">Multidrug resistance protein MdtA-like barrel-sandwich hybrid domain-containing protein</fullName>
    </recommendedName>
</protein>
<dbReference type="Gene3D" id="2.40.30.170">
    <property type="match status" value="1"/>
</dbReference>
<proteinExistence type="inferred from homology"/>
<reference evidence="3 4" key="1">
    <citation type="journal article" date="2015" name="BMC Genomics">
        <title>Genome mining reveals unlocked bioactive potential of marine Gram-negative bacteria.</title>
        <authorList>
            <person name="Machado H."/>
            <person name="Sonnenschein E.C."/>
            <person name="Melchiorsen J."/>
            <person name="Gram L."/>
        </authorList>
    </citation>
    <scope>NUCLEOTIDE SEQUENCE [LARGE SCALE GENOMIC DNA]</scope>
    <source>
        <strain evidence="3 4">S2471</strain>
    </source>
</reference>
<feature type="domain" description="Multidrug resistance protein MdtA-like barrel-sandwich hybrid" evidence="2">
    <location>
        <begin position="70"/>
        <end position="192"/>
    </location>
</feature>
<dbReference type="Proteomes" id="UP000033452">
    <property type="component" value="Unassembled WGS sequence"/>
</dbReference>
<dbReference type="AlphaFoldDB" id="A0A0F4QU02"/>
<organism evidence="3 4">
    <name type="scientific">Pseudoalteromonas rubra</name>
    <dbReference type="NCBI Taxonomy" id="43658"/>
    <lineage>
        <taxon>Bacteria</taxon>
        <taxon>Pseudomonadati</taxon>
        <taxon>Pseudomonadota</taxon>
        <taxon>Gammaproteobacteria</taxon>
        <taxon>Alteromonadales</taxon>
        <taxon>Pseudoalteromonadaceae</taxon>
        <taxon>Pseudoalteromonas</taxon>
    </lineage>
</organism>
<dbReference type="InterPro" id="IPR058625">
    <property type="entry name" value="MdtA-like_BSH"/>
</dbReference>
<keyword evidence="4" id="KW-1185">Reference proteome</keyword>
<dbReference type="Gene3D" id="2.40.420.20">
    <property type="match status" value="1"/>
</dbReference>
<name>A0A0F4QU02_9GAMM</name>
<evidence type="ECO:0000313" key="3">
    <source>
        <dbReference type="EMBL" id="KJZ11143.1"/>
    </source>
</evidence>
<dbReference type="InterPro" id="IPR006143">
    <property type="entry name" value="RND_pump_MFP"/>
</dbReference>
<dbReference type="EMBL" id="JXYA01000011">
    <property type="protein sequence ID" value="KJZ11143.1"/>
    <property type="molecule type" value="Genomic_DNA"/>
</dbReference>
<dbReference type="NCBIfam" id="TIGR01730">
    <property type="entry name" value="RND_mfp"/>
    <property type="match status" value="1"/>
</dbReference>
<dbReference type="PANTHER" id="PTHR30469">
    <property type="entry name" value="MULTIDRUG RESISTANCE PROTEIN MDTA"/>
    <property type="match status" value="1"/>
</dbReference>
<comment type="similarity">
    <text evidence="1">Belongs to the membrane fusion protein (MFP) (TC 8.A.1) family.</text>
</comment>